<feature type="non-terminal residue" evidence="1">
    <location>
        <position position="1"/>
    </location>
</feature>
<evidence type="ECO:0000313" key="1">
    <source>
        <dbReference type="EMBL" id="RDX90426.1"/>
    </source>
</evidence>
<keyword evidence="2" id="KW-1185">Reference proteome</keyword>
<gene>
    <name evidence="1" type="ORF">CR513_27710</name>
</gene>
<evidence type="ECO:0000313" key="2">
    <source>
        <dbReference type="Proteomes" id="UP000257109"/>
    </source>
</evidence>
<protein>
    <submittedName>
        <fullName evidence="1">Uncharacterized protein</fullName>
    </submittedName>
</protein>
<proteinExistence type="predicted"/>
<name>A0A371GIR9_MUCPR</name>
<reference evidence="1" key="1">
    <citation type="submission" date="2018-05" db="EMBL/GenBank/DDBJ databases">
        <title>Draft genome of Mucuna pruriens seed.</title>
        <authorList>
            <person name="Nnadi N.E."/>
            <person name="Vos R."/>
            <person name="Hasami M.H."/>
            <person name="Devisetty U.K."/>
            <person name="Aguiy J.C."/>
        </authorList>
    </citation>
    <scope>NUCLEOTIDE SEQUENCE [LARGE SCALE GENOMIC DNA]</scope>
    <source>
        <strain evidence="1">JCA_2017</strain>
    </source>
</reference>
<sequence>MSKAEWTRHLDEASKKSIRWYPQWNKREDTIIRYGGFLNAPKELSTTIRSWCQDKRATPWLYPRPRKPSHPSSYTTRECRIRNALRRSGKPGGVLLEKNLSWDPGAAEPHLATRLGARAD</sequence>
<dbReference type="EMBL" id="QJKJ01005404">
    <property type="protein sequence ID" value="RDX90426.1"/>
    <property type="molecule type" value="Genomic_DNA"/>
</dbReference>
<dbReference type="AlphaFoldDB" id="A0A371GIR9"/>
<comment type="caution">
    <text evidence="1">The sequence shown here is derived from an EMBL/GenBank/DDBJ whole genome shotgun (WGS) entry which is preliminary data.</text>
</comment>
<organism evidence="1 2">
    <name type="scientific">Mucuna pruriens</name>
    <name type="common">Velvet bean</name>
    <name type="synonym">Dolichos pruriens</name>
    <dbReference type="NCBI Taxonomy" id="157652"/>
    <lineage>
        <taxon>Eukaryota</taxon>
        <taxon>Viridiplantae</taxon>
        <taxon>Streptophyta</taxon>
        <taxon>Embryophyta</taxon>
        <taxon>Tracheophyta</taxon>
        <taxon>Spermatophyta</taxon>
        <taxon>Magnoliopsida</taxon>
        <taxon>eudicotyledons</taxon>
        <taxon>Gunneridae</taxon>
        <taxon>Pentapetalae</taxon>
        <taxon>rosids</taxon>
        <taxon>fabids</taxon>
        <taxon>Fabales</taxon>
        <taxon>Fabaceae</taxon>
        <taxon>Papilionoideae</taxon>
        <taxon>50 kb inversion clade</taxon>
        <taxon>NPAAA clade</taxon>
        <taxon>indigoferoid/millettioid clade</taxon>
        <taxon>Phaseoleae</taxon>
        <taxon>Mucuna</taxon>
    </lineage>
</organism>
<dbReference type="Proteomes" id="UP000257109">
    <property type="component" value="Unassembled WGS sequence"/>
</dbReference>
<accession>A0A371GIR9</accession>